<proteinExistence type="predicted"/>
<dbReference type="SUPFAM" id="SSF55785">
    <property type="entry name" value="PYP-like sensor domain (PAS domain)"/>
    <property type="match status" value="2"/>
</dbReference>
<dbReference type="InterPro" id="IPR013656">
    <property type="entry name" value="PAS_4"/>
</dbReference>
<dbReference type="AlphaFoldDB" id="A0A3S0A748"/>
<gene>
    <name evidence="2" type="primary">ppsR</name>
    <name evidence="2" type="ORF">EJC49_11745</name>
</gene>
<dbReference type="OrthoDB" id="5499170at2"/>
<dbReference type="InterPro" id="IPR009057">
    <property type="entry name" value="Homeodomain-like_sf"/>
</dbReference>
<dbReference type="EMBL" id="RWKW01000040">
    <property type="protein sequence ID" value="RST86234.1"/>
    <property type="molecule type" value="Genomic_DNA"/>
</dbReference>
<dbReference type="InterPro" id="IPR011785">
    <property type="entry name" value="Tscrpt_reg_PpsR-CrtJ"/>
</dbReference>
<feature type="domain" description="PAS" evidence="1">
    <location>
        <begin position="178"/>
        <end position="245"/>
    </location>
</feature>
<dbReference type="Pfam" id="PF02954">
    <property type="entry name" value="HTH_8"/>
    <property type="match status" value="1"/>
</dbReference>
<feature type="domain" description="PAS" evidence="1">
    <location>
        <begin position="296"/>
        <end position="365"/>
    </location>
</feature>
<dbReference type="InterPro" id="IPR000014">
    <property type="entry name" value="PAS"/>
</dbReference>
<dbReference type="InterPro" id="IPR035965">
    <property type="entry name" value="PAS-like_dom_sf"/>
</dbReference>
<dbReference type="PRINTS" id="PR01590">
    <property type="entry name" value="HTHFIS"/>
</dbReference>
<dbReference type="SMART" id="SM00091">
    <property type="entry name" value="PAS"/>
    <property type="match status" value="3"/>
</dbReference>
<dbReference type="Pfam" id="PF08448">
    <property type="entry name" value="PAS_4"/>
    <property type="match status" value="2"/>
</dbReference>
<name>A0A3S0A748_9HYPH</name>
<reference evidence="2 3" key="1">
    <citation type="submission" date="2018-12" db="EMBL/GenBank/DDBJ databases">
        <title>Mesorhizobium carbonis sp. nov., isolated from coal mine water.</title>
        <authorList>
            <person name="Xin W."/>
            <person name="Xu Z."/>
            <person name="Xiang F."/>
            <person name="Zhang J."/>
            <person name="Xi L."/>
            <person name="Liu J."/>
        </authorList>
    </citation>
    <scope>NUCLEOTIDE SEQUENCE [LARGE SCALE GENOMIC DNA]</scope>
    <source>
        <strain evidence="2 3">B2.3</strain>
    </source>
</reference>
<dbReference type="Gene3D" id="3.30.450.20">
    <property type="entry name" value="PAS domain"/>
    <property type="match status" value="2"/>
</dbReference>
<protein>
    <submittedName>
        <fullName evidence="2">Transcriptional regulator PpsR</fullName>
    </submittedName>
</protein>
<dbReference type="CDD" id="cd00130">
    <property type="entry name" value="PAS"/>
    <property type="match status" value="1"/>
</dbReference>
<sequence length="493" mass="53765">MARCPSPNETGTRKPQMDKLVSREVCRSFGDNRRFLAELDAEAVSKIVTAGADIALVLSPDGDILDIAYRDAELKAWGLEDWVGRSWHETVTMESREKLRDLLSDASSMTMTRSRQVNHPGDGTRDLPVSYRVASLAASGKRLALGADGRAMADMQQRLLRAQFEMERDYRRVRDIEARYRIIFHLAYEPLLVVDSLSLKVLDANEGAARLFAKPAKKLAGGSVAAAFAKGEQQQVAEALAAIAARGREDVITARIATLDEPLSIRVTPFREFGRTNLLVCFLADRDLGGGVSTVSSMLSMVESLPDGLVVVDADGRILEANMAFLDMIRVVGFDRIEGKSVDTWVGGSGVDLQVLMANLREHGTVRRFSTIIRDDLGGSETVELSAARINGAGGPRYGLSVRESQRSDAGLSPLGTVNGQSASHLTELVGRVPLKDLVRDTADIIEKLCIEAALKLTDNNRASAADMLGLSRQSLYIKLRRYGISDSEEETN</sequence>
<dbReference type="Proteomes" id="UP000278398">
    <property type="component" value="Unassembled WGS sequence"/>
</dbReference>
<dbReference type="Gene3D" id="1.10.10.60">
    <property type="entry name" value="Homeodomain-like"/>
    <property type="match status" value="1"/>
</dbReference>
<dbReference type="GO" id="GO:0043565">
    <property type="term" value="F:sequence-specific DNA binding"/>
    <property type="evidence" value="ECO:0007669"/>
    <property type="project" value="InterPro"/>
</dbReference>
<feature type="domain" description="PAS" evidence="1">
    <location>
        <begin position="42"/>
        <end position="108"/>
    </location>
</feature>
<evidence type="ECO:0000313" key="3">
    <source>
        <dbReference type="Proteomes" id="UP000278398"/>
    </source>
</evidence>
<dbReference type="InterPro" id="IPR002197">
    <property type="entry name" value="HTH_Fis"/>
</dbReference>
<evidence type="ECO:0000313" key="2">
    <source>
        <dbReference type="EMBL" id="RST86234.1"/>
    </source>
</evidence>
<dbReference type="Gene3D" id="1.20.5.430">
    <property type="match status" value="1"/>
</dbReference>
<dbReference type="NCBIfam" id="TIGR00229">
    <property type="entry name" value="sensory_box"/>
    <property type="match status" value="1"/>
</dbReference>
<dbReference type="NCBIfam" id="TIGR02040">
    <property type="entry name" value="PpsR-CrtJ"/>
    <property type="match status" value="1"/>
</dbReference>
<comment type="caution">
    <text evidence="2">The sequence shown here is derived from an EMBL/GenBank/DDBJ whole genome shotgun (WGS) entry which is preliminary data.</text>
</comment>
<keyword evidence="3" id="KW-1185">Reference proteome</keyword>
<dbReference type="SUPFAM" id="SSF46689">
    <property type="entry name" value="Homeodomain-like"/>
    <property type="match status" value="1"/>
</dbReference>
<accession>A0A3S0A748</accession>
<evidence type="ECO:0000259" key="1">
    <source>
        <dbReference type="SMART" id="SM00091"/>
    </source>
</evidence>
<organism evidence="2 3">
    <name type="scientific">Aquibium carbonis</name>
    <dbReference type="NCBI Taxonomy" id="2495581"/>
    <lineage>
        <taxon>Bacteria</taxon>
        <taxon>Pseudomonadati</taxon>
        <taxon>Pseudomonadota</taxon>
        <taxon>Alphaproteobacteria</taxon>
        <taxon>Hyphomicrobiales</taxon>
        <taxon>Phyllobacteriaceae</taxon>
        <taxon>Aquibium</taxon>
    </lineage>
</organism>